<evidence type="ECO:0000313" key="1">
    <source>
        <dbReference type="EMBL" id="KGJ88311.1"/>
    </source>
</evidence>
<dbReference type="RefSeq" id="WP_052056861.1">
    <property type="nucleotide sequence ID" value="NZ_JQED01000047.1"/>
</dbReference>
<dbReference type="PATRIC" id="fig|28229.4.peg.3489"/>
<dbReference type="AlphaFoldDB" id="A0A099KD62"/>
<dbReference type="SUPFAM" id="SSF51182">
    <property type="entry name" value="RmlC-like cupins"/>
    <property type="match status" value="1"/>
</dbReference>
<comment type="caution">
    <text evidence="1">The sequence shown here is derived from an EMBL/GenBank/DDBJ whole genome shotgun (WGS) entry which is preliminary data.</text>
</comment>
<organism evidence="1 2">
    <name type="scientific">Colwellia psychrerythraea</name>
    <name type="common">Vibrio psychroerythus</name>
    <dbReference type="NCBI Taxonomy" id="28229"/>
    <lineage>
        <taxon>Bacteria</taxon>
        <taxon>Pseudomonadati</taxon>
        <taxon>Pseudomonadota</taxon>
        <taxon>Gammaproteobacteria</taxon>
        <taxon>Alteromonadales</taxon>
        <taxon>Colwelliaceae</taxon>
        <taxon>Colwellia</taxon>
    </lineage>
</organism>
<evidence type="ECO:0000313" key="2">
    <source>
        <dbReference type="Proteomes" id="UP000029843"/>
    </source>
</evidence>
<dbReference type="OrthoDB" id="6226972at2"/>
<dbReference type="Gene3D" id="2.60.120.10">
    <property type="entry name" value="Jelly Rolls"/>
    <property type="match status" value="1"/>
</dbReference>
<dbReference type="InterPro" id="IPR011051">
    <property type="entry name" value="RmlC_Cupin_sf"/>
</dbReference>
<dbReference type="Proteomes" id="UP000029843">
    <property type="component" value="Unassembled WGS sequence"/>
</dbReference>
<dbReference type="EMBL" id="JQED01000047">
    <property type="protein sequence ID" value="KGJ88311.1"/>
    <property type="molecule type" value="Genomic_DNA"/>
</dbReference>
<dbReference type="InterPro" id="IPR014710">
    <property type="entry name" value="RmlC-like_jellyroll"/>
</dbReference>
<evidence type="ECO:0008006" key="3">
    <source>
        <dbReference type="Google" id="ProtNLM"/>
    </source>
</evidence>
<name>A0A099KD62_COLPS</name>
<sequence length="138" mass="15358">MNQPVNENNTPKLAQKPSIQLFKAGTYKLNDLADLLEVNNLKSQMAEITVTDNSNGLTVGFFAMQPGVDFEFVYEFVEYKVITKGKIVMRDLQGNKYVAEVGDVVLFTPNVTVIFDGESDGEAVYTAHRIADKMFAPK</sequence>
<gene>
    <name evidence="1" type="ORF">ND2E_4147</name>
</gene>
<protein>
    <recommendedName>
        <fullName evidence="3">(S)-ureidoglycine aminohydrolase cupin domain-containing protein</fullName>
    </recommendedName>
</protein>
<reference evidence="1 2" key="1">
    <citation type="submission" date="2014-08" db="EMBL/GenBank/DDBJ databases">
        <title>Genomic and Phenotypic Diversity of Colwellia psychrerythraea strains from Disparate Marine Basins.</title>
        <authorList>
            <person name="Techtmann S.M."/>
            <person name="Stelling S.C."/>
            <person name="Utturkar S.M."/>
            <person name="Alshibli N."/>
            <person name="Harris A."/>
            <person name="Brown S.D."/>
            <person name="Hazen T.C."/>
        </authorList>
    </citation>
    <scope>NUCLEOTIDE SEQUENCE [LARGE SCALE GENOMIC DNA]</scope>
    <source>
        <strain evidence="1 2">ND2E</strain>
    </source>
</reference>
<accession>A0A099KD62</accession>
<proteinExistence type="predicted"/>